<proteinExistence type="predicted"/>
<keyword evidence="3" id="KW-1185">Reference proteome</keyword>
<evidence type="ECO:0000313" key="2">
    <source>
        <dbReference type="EMBL" id="MRD46774.1"/>
    </source>
</evidence>
<feature type="region of interest" description="Disordered" evidence="1">
    <location>
        <begin position="202"/>
        <end position="222"/>
    </location>
</feature>
<evidence type="ECO:0000256" key="1">
    <source>
        <dbReference type="SAM" id="MobiDB-lite"/>
    </source>
</evidence>
<accession>A0A844ART4</accession>
<dbReference type="RefSeq" id="WP_153584119.1">
    <property type="nucleotide sequence ID" value="NZ_WJBU01000005.1"/>
</dbReference>
<gene>
    <name evidence="2" type="ORF">GHT07_05775</name>
</gene>
<comment type="caution">
    <text evidence="2">The sequence shown here is derived from an EMBL/GenBank/DDBJ whole genome shotgun (WGS) entry which is preliminary data.</text>
</comment>
<reference evidence="2 3" key="1">
    <citation type="submission" date="2019-11" db="EMBL/GenBank/DDBJ databases">
        <title>Caenimonas koreensis gen. nov., sp. nov., isolated from activated sludge.</title>
        <authorList>
            <person name="Seung H.R."/>
        </authorList>
    </citation>
    <scope>NUCLEOTIDE SEQUENCE [LARGE SCALE GENOMIC DNA]</scope>
    <source>
        <strain evidence="2 3">EMB320</strain>
    </source>
</reference>
<dbReference type="EMBL" id="WJBU01000005">
    <property type="protein sequence ID" value="MRD46774.1"/>
    <property type="molecule type" value="Genomic_DNA"/>
</dbReference>
<dbReference type="Proteomes" id="UP000487350">
    <property type="component" value="Unassembled WGS sequence"/>
</dbReference>
<dbReference type="AlphaFoldDB" id="A0A844ART4"/>
<organism evidence="2 3">
    <name type="scientific">Caenimonas koreensis DSM 17982</name>
    <dbReference type="NCBI Taxonomy" id="1121255"/>
    <lineage>
        <taxon>Bacteria</taxon>
        <taxon>Pseudomonadati</taxon>
        <taxon>Pseudomonadota</taxon>
        <taxon>Betaproteobacteria</taxon>
        <taxon>Burkholderiales</taxon>
        <taxon>Comamonadaceae</taxon>
        <taxon>Caenimonas</taxon>
    </lineage>
</organism>
<name>A0A844ART4_9BURK</name>
<protein>
    <submittedName>
        <fullName evidence="2">Uncharacterized protein</fullName>
    </submittedName>
</protein>
<evidence type="ECO:0000313" key="3">
    <source>
        <dbReference type="Proteomes" id="UP000487350"/>
    </source>
</evidence>
<sequence length="222" mass="25178">MKNKKDINDRTFTFAHSGLRDTHPEVIELMIAFAEASWTWTHTESCLFRLFAHVVEPKTNLHTKALRAAFFSVISPLGRLDMINAVIAANFDKEFIKHWNKIYLEYRAQIATRGRLAHLCGFSYSPKNGKPRAILMEPRVHPRAKHTHGEANAVEYTASYLNRLTHKWGKLAAKVSIFILLVDETDMLSEYAQQVASLLVMEDDPSSPIPPKPTHQPTASQA</sequence>